<dbReference type="SUPFAM" id="SSF46626">
    <property type="entry name" value="Cytochrome c"/>
    <property type="match status" value="1"/>
</dbReference>
<protein>
    <submittedName>
        <fullName evidence="8">Cytochrome c</fullName>
    </submittedName>
</protein>
<name>A0A1I6T161_9SPHI</name>
<accession>A0A1I6T161</accession>
<evidence type="ECO:0000313" key="9">
    <source>
        <dbReference type="Proteomes" id="UP000198785"/>
    </source>
</evidence>
<dbReference type="PROSITE" id="PS51007">
    <property type="entry name" value="CYTC"/>
    <property type="match status" value="1"/>
</dbReference>
<proteinExistence type="predicted"/>
<evidence type="ECO:0000256" key="5">
    <source>
        <dbReference type="SAM" id="MobiDB-lite"/>
    </source>
</evidence>
<dbReference type="EMBL" id="FOZZ01000005">
    <property type="protein sequence ID" value="SFS82912.1"/>
    <property type="molecule type" value="Genomic_DNA"/>
</dbReference>
<evidence type="ECO:0000313" key="8">
    <source>
        <dbReference type="EMBL" id="SFS82912.1"/>
    </source>
</evidence>
<keyword evidence="3 4" id="KW-0408">Iron</keyword>
<organism evidence="8 9">
    <name type="scientific">Sphingobacterium wenxiniae</name>
    <dbReference type="NCBI Taxonomy" id="683125"/>
    <lineage>
        <taxon>Bacteria</taxon>
        <taxon>Pseudomonadati</taxon>
        <taxon>Bacteroidota</taxon>
        <taxon>Sphingobacteriia</taxon>
        <taxon>Sphingobacteriales</taxon>
        <taxon>Sphingobacteriaceae</taxon>
        <taxon>Sphingobacterium</taxon>
    </lineage>
</organism>
<keyword evidence="9" id="KW-1185">Reference proteome</keyword>
<keyword evidence="6" id="KW-0812">Transmembrane</keyword>
<gene>
    <name evidence="8" type="ORF">SAMN05660206_105197</name>
</gene>
<dbReference type="GO" id="GO:0046872">
    <property type="term" value="F:metal ion binding"/>
    <property type="evidence" value="ECO:0007669"/>
    <property type="project" value="UniProtKB-KW"/>
</dbReference>
<evidence type="ECO:0000256" key="3">
    <source>
        <dbReference type="ARBA" id="ARBA00023004"/>
    </source>
</evidence>
<evidence type="ECO:0000256" key="2">
    <source>
        <dbReference type="ARBA" id="ARBA00022723"/>
    </source>
</evidence>
<dbReference type="Pfam" id="PF00034">
    <property type="entry name" value="Cytochrom_C"/>
    <property type="match status" value="1"/>
</dbReference>
<dbReference type="InterPro" id="IPR009056">
    <property type="entry name" value="Cyt_c-like_dom"/>
</dbReference>
<keyword evidence="2 4" id="KW-0479">Metal-binding</keyword>
<feature type="domain" description="Cytochrome c" evidence="7">
    <location>
        <begin position="96"/>
        <end position="186"/>
    </location>
</feature>
<dbReference type="GO" id="GO:0020037">
    <property type="term" value="F:heme binding"/>
    <property type="evidence" value="ECO:0007669"/>
    <property type="project" value="InterPro"/>
</dbReference>
<dbReference type="GO" id="GO:0009055">
    <property type="term" value="F:electron transfer activity"/>
    <property type="evidence" value="ECO:0007669"/>
    <property type="project" value="InterPro"/>
</dbReference>
<evidence type="ECO:0000256" key="6">
    <source>
        <dbReference type="SAM" id="Phobius"/>
    </source>
</evidence>
<keyword evidence="1 4" id="KW-0349">Heme</keyword>
<evidence type="ECO:0000256" key="1">
    <source>
        <dbReference type="ARBA" id="ARBA00022617"/>
    </source>
</evidence>
<dbReference type="Proteomes" id="UP000198785">
    <property type="component" value="Unassembled WGS sequence"/>
</dbReference>
<dbReference type="AlphaFoldDB" id="A0A1I6T161"/>
<keyword evidence="6" id="KW-1133">Transmembrane helix</keyword>
<feature type="transmembrane region" description="Helical" evidence="6">
    <location>
        <begin position="26"/>
        <end position="47"/>
    </location>
</feature>
<dbReference type="InterPro" id="IPR036909">
    <property type="entry name" value="Cyt_c-like_dom_sf"/>
</dbReference>
<feature type="compositionally biased region" description="Basic and acidic residues" evidence="5">
    <location>
        <begin position="57"/>
        <end position="69"/>
    </location>
</feature>
<dbReference type="Gene3D" id="1.10.760.10">
    <property type="entry name" value="Cytochrome c-like domain"/>
    <property type="match status" value="1"/>
</dbReference>
<dbReference type="STRING" id="683125.SAMN05660206_105197"/>
<sequence length="189" mass="21523">MIQRIKCTPVAEYICKVKFTINRNKYITHSIMKKLITLVIIGFFLYACSSNSNNDQQTKRSFPEEKARTSDANTYDPKRGEGKFDAVEISDQLDAKMAKEGETIANLKCASCHKYTDERLVGPGWAGVSKKHKPEWLMNFITNPDPMIDKDPELQAQLELCLVRMPNQNLSDADARSIVEFMRQLDGVK</sequence>
<evidence type="ECO:0000256" key="4">
    <source>
        <dbReference type="PROSITE-ProRule" id="PRU00433"/>
    </source>
</evidence>
<evidence type="ECO:0000259" key="7">
    <source>
        <dbReference type="PROSITE" id="PS51007"/>
    </source>
</evidence>
<feature type="region of interest" description="Disordered" evidence="5">
    <location>
        <begin position="53"/>
        <end position="80"/>
    </location>
</feature>
<keyword evidence="6" id="KW-0472">Membrane</keyword>
<reference evidence="8 9" key="1">
    <citation type="submission" date="2016-10" db="EMBL/GenBank/DDBJ databases">
        <authorList>
            <person name="de Groot N.N."/>
        </authorList>
    </citation>
    <scope>NUCLEOTIDE SEQUENCE [LARGE SCALE GENOMIC DNA]</scope>
    <source>
        <strain evidence="8 9">DSM 22789</strain>
    </source>
</reference>